<gene>
    <name evidence="3" type="ORF">GXP70_20060</name>
</gene>
<evidence type="ECO:0000256" key="1">
    <source>
        <dbReference type="SAM" id="SignalP"/>
    </source>
</evidence>
<sequence>MPKAKRTIAVMAAGIIALSVWNSRPTEGAAVPTLDTIRVGIFMNTSNYSLNTATASFSSAGSLKVGVRLPSGVVPLFATGAGDTIRFAMDNYSPLLFETADYMKALNALKRLKALGASGMMTAVTASGGKTYQISEGSYATAGDAGAAGDKWMKDATIAGIAGKSAKAGIIGPLHLETGLKFTSQGEASAAAQKLSAAGIEAYAAMKQSGTAAGAYTVLIGAESDAAALGAVKAVAQQADAGLTLSQTDAKSSYILIRDDYTTAESASKPPVPLYSVPVAGTKVWVETKDASGVKLAERYNRSYRGSFEVSGLNNKMAVINEVPFEQYVYAVVGAEMPASWPAEALKAQAVAARSYALYQGFGFQIAHVVDTTLSQAYGGIGSEKPASTAAVDATKGEVAMYGGKVINTVFSSSAGGFTADAQEIWGSSVDYLKSVQSPDSSSENGLFKWYRVVLANNQVGYIREDLVEDTGQKSAGGQAVLRVKGDSTKVRAIPLAQDSTEVVATVGKGALVVQLEKVTQSNEMSWVRGTYSAAELLKLTQGKLSKAIGGPIKTLEISKQGPSGRPTEIEANGQPISVKTPDAFRSAFGGLPSTLFTIDETARVTIAGSGSATSERPADGGAMYVIGADGQKQELKASNYFILNGGGQVRAATKDPEFRFVGSGNGHGVGLSQYGARGLANLGYDYKYIMQYYYKDAKIVKE</sequence>
<feature type="domain" description="Sporulation stage II protein D amidase enhancer LytB N-terminal" evidence="2">
    <location>
        <begin position="314"/>
        <end position="402"/>
    </location>
</feature>
<evidence type="ECO:0000313" key="3">
    <source>
        <dbReference type="EMBL" id="QHT64025.1"/>
    </source>
</evidence>
<feature type="chain" id="PRO_5038575865" evidence="1">
    <location>
        <begin position="23"/>
        <end position="703"/>
    </location>
</feature>
<dbReference type="PANTHER" id="PTHR30032">
    <property type="entry name" value="N-ACETYLMURAMOYL-L-ALANINE AMIDASE-RELATED"/>
    <property type="match status" value="1"/>
</dbReference>
<accession>A0A6C0G8C8</accession>
<dbReference type="EMBL" id="CP048209">
    <property type="protein sequence ID" value="QHT64025.1"/>
    <property type="molecule type" value="Genomic_DNA"/>
</dbReference>
<proteinExistence type="predicted"/>
<keyword evidence="1" id="KW-0732">Signal</keyword>
<dbReference type="InterPro" id="IPR013486">
    <property type="entry name" value="SpoIID/LytB"/>
</dbReference>
<keyword evidence="4" id="KW-1185">Reference proteome</keyword>
<dbReference type="GO" id="GO:0030435">
    <property type="term" value="P:sporulation resulting in formation of a cellular spore"/>
    <property type="evidence" value="ECO:0007669"/>
    <property type="project" value="InterPro"/>
</dbReference>
<evidence type="ECO:0000313" key="4">
    <source>
        <dbReference type="Proteomes" id="UP000476064"/>
    </source>
</evidence>
<dbReference type="AlphaFoldDB" id="A0A6C0G8C8"/>
<dbReference type="InterPro" id="IPR013693">
    <property type="entry name" value="SpoIID/LytB_N"/>
</dbReference>
<dbReference type="NCBIfam" id="TIGR02669">
    <property type="entry name" value="SpoIID_LytB"/>
    <property type="match status" value="1"/>
</dbReference>
<dbReference type="GO" id="GO:0030288">
    <property type="term" value="C:outer membrane-bounded periplasmic space"/>
    <property type="evidence" value="ECO:0007669"/>
    <property type="project" value="TreeGrafter"/>
</dbReference>
<name>A0A6C0G8C8_9BACL</name>
<feature type="signal peptide" evidence="1">
    <location>
        <begin position="1"/>
        <end position="22"/>
    </location>
</feature>
<dbReference type="Pfam" id="PF08486">
    <property type="entry name" value="SpoIID"/>
    <property type="match status" value="1"/>
</dbReference>
<dbReference type="Proteomes" id="UP000476064">
    <property type="component" value="Chromosome"/>
</dbReference>
<protein>
    <submittedName>
        <fullName evidence="3">SpoIID/LytB domain-containing protein</fullName>
    </submittedName>
</protein>
<evidence type="ECO:0000259" key="2">
    <source>
        <dbReference type="Pfam" id="PF08486"/>
    </source>
</evidence>
<reference evidence="3 4" key="1">
    <citation type="submission" date="2020-01" db="EMBL/GenBank/DDBJ databases">
        <title>Paenibacillus sp. nov., isolated from tomato rhizosphere.</title>
        <authorList>
            <person name="Weon H.-Y."/>
            <person name="Lee S.A."/>
        </authorList>
    </citation>
    <scope>NUCLEOTIDE SEQUENCE [LARGE SCALE GENOMIC DNA]</scope>
    <source>
        <strain evidence="3 4">12200R-189</strain>
    </source>
</reference>
<dbReference type="InterPro" id="IPR051922">
    <property type="entry name" value="Bact_Sporulation_Assoc"/>
</dbReference>
<dbReference type="KEGG" id="plyc:GXP70_20060"/>
<dbReference type="PANTHER" id="PTHR30032:SF4">
    <property type="entry name" value="AMIDASE ENHANCER"/>
    <property type="match status" value="1"/>
</dbReference>
<organism evidence="3 4">
    <name type="scientific">Paenibacillus lycopersici</name>
    <dbReference type="NCBI Taxonomy" id="2704462"/>
    <lineage>
        <taxon>Bacteria</taxon>
        <taxon>Bacillati</taxon>
        <taxon>Bacillota</taxon>
        <taxon>Bacilli</taxon>
        <taxon>Bacillales</taxon>
        <taxon>Paenibacillaceae</taxon>
        <taxon>Paenibacillus</taxon>
    </lineage>
</organism>